<dbReference type="AlphaFoldDB" id="A0A438JHC9"/>
<dbReference type="Gene3D" id="1.25.40.10">
    <property type="entry name" value="Tetratricopeptide repeat domain"/>
    <property type="match status" value="2"/>
</dbReference>
<dbReference type="PROSITE" id="PS51375">
    <property type="entry name" value="PPR"/>
    <property type="match status" value="3"/>
</dbReference>
<feature type="region of interest" description="Disordered" evidence="4">
    <location>
        <begin position="1"/>
        <end position="24"/>
    </location>
</feature>
<dbReference type="Pfam" id="PF12854">
    <property type="entry name" value="PPR_1"/>
    <property type="match status" value="2"/>
</dbReference>
<comment type="similarity">
    <text evidence="1">Belongs to the PPR family. P subfamily.</text>
</comment>
<evidence type="ECO:0000313" key="5">
    <source>
        <dbReference type="EMBL" id="RVX08363.1"/>
    </source>
</evidence>
<evidence type="ECO:0000313" key="6">
    <source>
        <dbReference type="Proteomes" id="UP000288805"/>
    </source>
</evidence>
<feature type="repeat" description="PPR" evidence="3">
    <location>
        <begin position="236"/>
        <end position="270"/>
    </location>
</feature>
<comment type="caution">
    <text evidence="5">The sequence shown here is derived from an EMBL/GenBank/DDBJ whole genome shotgun (WGS) entry which is preliminary data.</text>
</comment>
<feature type="repeat" description="PPR" evidence="3">
    <location>
        <begin position="201"/>
        <end position="235"/>
    </location>
</feature>
<dbReference type="NCBIfam" id="TIGR00756">
    <property type="entry name" value="PPR"/>
    <property type="match status" value="3"/>
</dbReference>
<organism evidence="5 6">
    <name type="scientific">Vitis vinifera</name>
    <name type="common">Grape</name>
    <dbReference type="NCBI Taxonomy" id="29760"/>
    <lineage>
        <taxon>Eukaryota</taxon>
        <taxon>Viridiplantae</taxon>
        <taxon>Streptophyta</taxon>
        <taxon>Embryophyta</taxon>
        <taxon>Tracheophyta</taxon>
        <taxon>Spermatophyta</taxon>
        <taxon>Magnoliopsida</taxon>
        <taxon>eudicotyledons</taxon>
        <taxon>Gunneridae</taxon>
        <taxon>Pentapetalae</taxon>
        <taxon>rosids</taxon>
        <taxon>Vitales</taxon>
        <taxon>Vitaceae</taxon>
        <taxon>Viteae</taxon>
        <taxon>Vitis</taxon>
    </lineage>
</organism>
<dbReference type="InterPro" id="IPR002885">
    <property type="entry name" value="PPR_rpt"/>
</dbReference>
<reference evidence="5 6" key="1">
    <citation type="journal article" date="2018" name="PLoS Genet.">
        <title>Population sequencing reveals clonal diversity and ancestral inbreeding in the grapevine cultivar Chardonnay.</title>
        <authorList>
            <person name="Roach M.J."/>
            <person name="Johnson D.L."/>
            <person name="Bohlmann J."/>
            <person name="van Vuuren H.J."/>
            <person name="Jones S.J."/>
            <person name="Pretorius I.S."/>
            <person name="Schmidt S.A."/>
            <person name="Borneman A.R."/>
        </authorList>
    </citation>
    <scope>NUCLEOTIDE SEQUENCE [LARGE SCALE GENOMIC DNA]</scope>
    <source>
        <strain evidence="6">cv. Chardonnay</strain>
        <tissue evidence="5">Leaf</tissue>
    </source>
</reference>
<gene>
    <name evidence="5" type="primary">EMB2745_6</name>
    <name evidence="5" type="ORF">CK203_017742</name>
</gene>
<evidence type="ECO:0000256" key="3">
    <source>
        <dbReference type="PROSITE-ProRule" id="PRU00708"/>
    </source>
</evidence>
<proteinExistence type="inferred from homology"/>
<dbReference type="InterPro" id="IPR011990">
    <property type="entry name" value="TPR-like_helical_dom_sf"/>
</dbReference>
<protein>
    <submittedName>
        <fullName evidence="5">Pentatricopeptide repeat-containing protein</fullName>
    </submittedName>
</protein>
<name>A0A438JHC9_VITVI</name>
<dbReference type="Pfam" id="PF13041">
    <property type="entry name" value="PPR_2"/>
    <property type="match status" value="1"/>
</dbReference>
<dbReference type="EMBL" id="QGNW01000042">
    <property type="protein sequence ID" value="RVX08363.1"/>
    <property type="molecule type" value="Genomic_DNA"/>
</dbReference>
<dbReference type="PANTHER" id="PTHR47939">
    <property type="entry name" value="MEMBRANE-ASSOCIATED SALT-INDUCIBLE PROTEIN-LIKE"/>
    <property type="match status" value="1"/>
</dbReference>
<keyword evidence="2" id="KW-0677">Repeat</keyword>
<evidence type="ECO:0000256" key="1">
    <source>
        <dbReference type="ARBA" id="ARBA00007626"/>
    </source>
</evidence>
<sequence>MRSFMAKPRPISHKAASFSSSQALTQNEDSVREITTLLNSHNWQALMESSDIPKKLNTDIIRSVILQNRWVTPNASSISSTGPNTKWEMGFLVEAVNVFLGPKNFEFRPSLLSCNSLLGDLLKGNKVELFWKVFDGMCAHKSTSGDGEKGCSPNLVTYNVIMGGLCRARLLDEAIELKRSMRSREAKLMLLEMINVGLKPEPITYNALIDGFMRQGDIEQAFRIKDEMVACGIEANLIIWNTLLNGVCKAGKMEKALEIMQEMMEKGVEPDSQTYSLLIEGHCRRGRTWLVLLNYWMR</sequence>
<accession>A0A438JHC9</accession>
<evidence type="ECO:0000256" key="4">
    <source>
        <dbReference type="SAM" id="MobiDB-lite"/>
    </source>
</evidence>
<dbReference type="InterPro" id="IPR050667">
    <property type="entry name" value="PPR-containing_protein"/>
</dbReference>
<dbReference type="PANTHER" id="PTHR47939:SF13">
    <property type="entry name" value="OS03G0201400 PROTEIN"/>
    <property type="match status" value="1"/>
</dbReference>
<feature type="repeat" description="PPR" evidence="3">
    <location>
        <begin position="154"/>
        <end position="188"/>
    </location>
</feature>
<dbReference type="Proteomes" id="UP000288805">
    <property type="component" value="Unassembled WGS sequence"/>
</dbReference>
<evidence type="ECO:0000256" key="2">
    <source>
        <dbReference type="ARBA" id="ARBA00022737"/>
    </source>
</evidence>